<gene>
    <name evidence="2" type="ORF">PHACADRAFT_29414</name>
</gene>
<dbReference type="InParanoid" id="K5VRP0"/>
<dbReference type="KEGG" id="pco:PHACADRAFT_29414"/>
<dbReference type="OrthoDB" id="2803342at2759"/>
<dbReference type="HOGENOM" id="CLU_678111_0_0_1"/>
<dbReference type="AlphaFoldDB" id="K5VRP0"/>
<evidence type="ECO:0000256" key="1">
    <source>
        <dbReference type="SAM" id="SignalP"/>
    </source>
</evidence>
<feature type="chain" id="PRO_5003885067" evidence="1">
    <location>
        <begin position="21"/>
        <end position="406"/>
    </location>
</feature>
<evidence type="ECO:0000313" key="3">
    <source>
        <dbReference type="Proteomes" id="UP000008370"/>
    </source>
</evidence>
<accession>K5VRP0</accession>
<dbReference type="EMBL" id="JH930473">
    <property type="protein sequence ID" value="EKM54173.1"/>
    <property type="molecule type" value="Genomic_DNA"/>
</dbReference>
<name>K5VRP0_PHACS</name>
<dbReference type="Proteomes" id="UP000008370">
    <property type="component" value="Unassembled WGS sequence"/>
</dbReference>
<keyword evidence="3" id="KW-1185">Reference proteome</keyword>
<reference evidence="2 3" key="1">
    <citation type="journal article" date="2012" name="BMC Genomics">
        <title>Comparative genomics of the white-rot fungi, Phanerochaete carnosa and P. chrysosporium, to elucidate the genetic basis of the distinct wood types they colonize.</title>
        <authorList>
            <person name="Suzuki H."/>
            <person name="MacDonald J."/>
            <person name="Syed K."/>
            <person name="Salamov A."/>
            <person name="Hori C."/>
            <person name="Aerts A."/>
            <person name="Henrissat B."/>
            <person name="Wiebenga A."/>
            <person name="vanKuyk P.A."/>
            <person name="Barry K."/>
            <person name="Lindquist E."/>
            <person name="LaButti K."/>
            <person name="Lapidus A."/>
            <person name="Lucas S."/>
            <person name="Coutinho P."/>
            <person name="Gong Y."/>
            <person name="Samejima M."/>
            <person name="Mahadevan R."/>
            <person name="Abou-Zaid M."/>
            <person name="de Vries R.P."/>
            <person name="Igarashi K."/>
            <person name="Yadav J.S."/>
            <person name="Grigoriev I.V."/>
            <person name="Master E.R."/>
        </authorList>
    </citation>
    <scope>NUCLEOTIDE SEQUENCE [LARGE SCALE GENOMIC DNA]</scope>
    <source>
        <strain evidence="2 3">HHB-10118-sp</strain>
    </source>
</reference>
<proteinExistence type="predicted"/>
<organism evidence="2 3">
    <name type="scientific">Phanerochaete carnosa (strain HHB-10118-sp)</name>
    <name type="common">White-rot fungus</name>
    <name type="synonym">Peniophora carnosa</name>
    <dbReference type="NCBI Taxonomy" id="650164"/>
    <lineage>
        <taxon>Eukaryota</taxon>
        <taxon>Fungi</taxon>
        <taxon>Dikarya</taxon>
        <taxon>Basidiomycota</taxon>
        <taxon>Agaricomycotina</taxon>
        <taxon>Agaricomycetes</taxon>
        <taxon>Polyporales</taxon>
        <taxon>Phanerochaetaceae</taxon>
        <taxon>Phanerochaete</taxon>
    </lineage>
</organism>
<dbReference type="GeneID" id="18919590"/>
<evidence type="ECO:0000313" key="2">
    <source>
        <dbReference type="EMBL" id="EKM54173.1"/>
    </source>
</evidence>
<sequence length="406" mass="42217">MRFTSVTAFCFLAASRTLHAAPLTGRAEFHVSRGVPSPGPLSWTSDGAEDLSISLGTAAKAAGVISTALPIVEQVFGHLFGNNNSSSRRDLLGLEKLLKREGFQPVVLSRQNPDSDESGAISLKTLSTVASAGSTIVGGLLDLFHHSGNSTKRDEFINALLSRDTPTTAATESGAIGIGDLLKIFNIGGDIANGVEGLLGGPFHPLSSSSDNQQRDLVKLSSRQVVADDKSEALKLPSLSDLSSIASLASSGVDIVEQLFGHSSNSTRRRELTEYLLRRAADSTEDASEAVSLKTLGTLGSLAGSAFSILHGLFGSSSSNSTQAREFVELLARSAADAGEDGSEAISFKTLGNIGSIAGSAVSVLGDLFGHSSSSNSTQRRELFVRDNAPDLSTILKALNATATKV</sequence>
<protein>
    <submittedName>
        <fullName evidence="2">Uncharacterized protein</fullName>
    </submittedName>
</protein>
<feature type="signal peptide" evidence="1">
    <location>
        <begin position="1"/>
        <end position="20"/>
    </location>
</feature>
<dbReference type="RefSeq" id="XP_007396538.1">
    <property type="nucleotide sequence ID" value="XM_007396476.1"/>
</dbReference>
<keyword evidence="1" id="KW-0732">Signal</keyword>